<accession>C7YSM6</accession>
<name>C7YSM6_FUSV7</name>
<dbReference type="STRING" id="660122.C7YSM6"/>
<evidence type="ECO:0000313" key="3">
    <source>
        <dbReference type="Proteomes" id="UP000005206"/>
    </source>
</evidence>
<feature type="non-terminal residue" evidence="2">
    <location>
        <position position="1"/>
    </location>
</feature>
<proteinExistence type="predicted"/>
<dbReference type="InterPro" id="IPR010730">
    <property type="entry name" value="HET"/>
</dbReference>
<dbReference type="KEGG" id="nhe:NECHADRAFT_3490"/>
<dbReference type="AlphaFoldDB" id="C7YSM6"/>
<dbReference type="eggNOG" id="ENOG502R8PD">
    <property type="taxonomic scope" value="Eukaryota"/>
</dbReference>
<evidence type="ECO:0000259" key="1">
    <source>
        <dbReference type="Pfam" id="PF06985"/>
    </source>
</evidence>
<dbReference type="PANTHER" id="PTHR33112">
    <property type="entry name" value="DOMAIN PROTEIN, PUTATIVE-RELATED"/>
    <property type="match status" value="1"/>
</dbReference>
<organism evidence="2 3">
    <name type="scientific">Fusarium vanettenii (strain ATCC MYA-4622 / CBS 123669 / FGSC 9596 / NRRL 45880 / 77-13-4)</name>
    <name type="common">Fusarium solani subsp. pisi</name>
    <dbReference type="NCBI Taxonomy" id="660122"/>
    <lineage>
        <taxon>Eukaryota</taxon>
        <taxon>Fungi</taxon>
        <taxon>Dikarya</taxon>
        <taxon>Ascomycota</taxon>
        <taxon>Pezizomycotina</taxon>
        <taxon>Sordariomycetes</taxon>
        <taxon>Hypocreomycetidae</taxon>
        <taxon>Hypocreales</taxon>
        <taxon>Nectriaceae</taxon>
        <taxon>Fusarium</taxon>
        <taxon>Fusarium solani species complex</taxon>
        <taxon>Fusarium vanettenii</taxon>
    </lineage>
</organism>
<gene>
    <name evidence="2" type="ORF">NECHADRAFT_3490</name>
</gene>
<protein>
    <recommendedName>
        <fullName evidence="1">Heterokaryon incompatibility domain-containing protein</fullName>
    </recommendedName>
</protein>
<feature type="domain" description="Heterokaryon incompatibility" evidence="1">
    <location>
        <begin position="46"/>
        <end position="193"/>
    </location>
</feature>
<sequence>LEKCRTEHQSCPSSSGPAWVPTRLIQVEQDSLRLVESSETDISEPFVSLSHCWGGAEILKLTTENIKVLKDDIPFLELPETFQDAIQVVRSLGTKYIWIDSLCIIQNSDEDWQKEASTMLEVYKYALFNIAATASINSFGGLFQERDPHLVQSEVVGIDTEAIKGRFHLVDQGYFAEAVDEAPLNLRSWVAQERMLSPRIAHFAFNQVIWDCAESTACESLPHGTTAWSRYEARPMTFGCKQGSALLAPAKTVDEGLGQWGTIVNTYSACGLTFLGDKLIAISGVANHLRDELKMEYCVGLWRPKMEIQLAWVVQNLQADRTPRNDLAPTWSWASLNGAVHLQQVNI</sequence>
<dbReference type="RefSeq" id="XP_003050983.1">
    <property type="nucleotide sequence ID" value="XM_003050937.1"/>
</dbReference>
<dbReference type="Proteomes" id="UP000005206">
    <property type="component" value="Chromosome 5"/>
</dbReference>
<keyword evidence="3" id="KW-1185">Reference proteome</keyword>
<feature type="non-terminal residue" evidence="2">
    <location>
        <position position="347"/>
    </location>
</feature>
<dbReference type="OrthoDB" id="5362512at2759"/>
<dbReference type="EMBL" id="GG698899">
    <property type="protein sequence ID" value="EEU45270.1"/>
    <property type="molecule type" value="Genomic_DNA"/>
</dbReference>
<dbReference type="VEuPathDB" id="FungiDB:NECHADRAFT_3490"/>
<dbReference type="GeneID" id="9666302"/>
<dbReference type="PANTHER" id="PTHR33112:SF10">
    <property type="entry name" value="TOL"/>
    <property type="match status" value="1"/>
</dbReference>
<dbReference type="OMA" id="WECTERD"/>
<dbReference type="Pfam" id="PF06985">
    <property type="entry name" value="HET"/>
    <property type="match status" value="1"/>
</dbReference>
<evidence type="ECO:0000313" key="2">
    <source>
        <dbReference type="EMBL" id="EEU45270.1"/>
    </source>
</evidence>
<dbReference type="InParanoid" id="C7YSM6"/>
<reference evidence="2 3" key="1">
    <citation type="journal article" date="2009" name="PLoS Genet.">
        <title>The genome of Nectria haematococca: contribution of supernumerary chromosomes to gene expansion.</title>
        <authorList>
            <person name="Coleman J.J."/>
            <person name="Rounsley S.D."/>
            <person name="Rodriguez-Carres M."/>
            <person name="Kuo A."/>
            <person name="Wasmann C.C."/>
            <person name="Grimwood J."/>
            <person name="Schmutz J."/>
            <person name="Taga M."/>
            <person name="White G.J."/>
            <person name="Zhou S."/>
            <person name="Schwartz D.C."/>
            <person name="Freitag M."/>
            <person name="Ma L.J."/>
            <person name="Danchin E.G."/>
            <person name="Henrissat B."/>
            <person name="Coutinho P.M."/>
            <person name="Nelson D.R."/>
            <person name="Straney D."/>
            <person name="Napoli C.A."/>
            <person name="Barker B.M."/>
            <person name="Gribskov M."/>
            <person name="Rep M."/>
            <person name="Kroken S."/>
            <person name="Molnar I."/>
            <person name="Rensing C."/>
            <person name="Kennell J.C."/>
            <person name="Zamora J."/>
            <person name="Farman M.L."/>
            <person name="Selker E.U."/>
            <person name="Salamov A."/>
            <person name="Shapiro H."/>
            <person name="Pangilinan J."/>
            <person name="Lindquist E."/>
            <person name="Lamers C."/>
            <person name="Grigoriev I.V."/>
            <person name="Geiser D.M."/>
            <person name="Covert S.F."/>
            <person name="Temporini E."/>
            <person name="Vanetten H.D."/>
        </authorList>
    </citation>
    <scope>NUCLEOTIDE SEQUENCE [LARGE SCALE GENOMIC DNA]</scope>
    <source>
        <strain evidence="3">ATCC MYA-4622 / CBS 123669 / FGSC 9596 / NRRL 45880 / 77-13-4</strain>
    </source>
</reference>
<dbReference type="HOGENOM" id="CLU_002639_8_3_1"/>